<gene>
    <name evidence="4" type="ORF">CAMP_LOCUS5608</name>
</gene>
<evidence type="ECO:0000256" key="1">
    <source>
        <dbReference type="ARBA" id="ARBA00023157"/>
    </source>
</evidence>
<dbReference type="Proteomes" id="UP001152747">
    <property type="component" value="Unassembled WGS sequence"/>
</dbReference>
<keyword evidence="1" id="KW-1015">Disulfide bond</keyword>
<dbReference type="InterPro" id="IPR008138">
    <property type="entry name" value="SapB_2"/>
</dbReference>
<organism evidence="4 5">
    <name type="scientific">Caenorhabditis angaria</name>
    <dbReference type="NCBI Taxonomy" id="860376"/>
    <lineage>
        <taxon>Eukaryota</taxon>
        <taxon>Metazoa</taxon>
        <taxon>Ecdysozoa</taxon>
        <taxon>Nematoda</taxon>
        <taxon>Chromadorea</taxon>
        <taxon>Rhabditida</taxon>
        <taxon>Rhabditina</taxon>
        <taxon>Rhabditomorpha</taxon>
        <taxon>Rhabditoidea</taxon>
        <taxon>Rhabditidae</taxon>
        <taxon>Peloderinae</taxon>
        <taxon>Caenorhabditis</taxon>
    </lineage>
</organism>
<feature type="chain" id="PRO_5040183743" description="Saposin B-type domain-containing protein" evidence="2">
    <location>
        <begin position="21"/>
        <end position="104"/>
    </location>
</feature>
<protein>
    <recommendedName>
        <fullName evidence="3">Saposin B-type domain-containing protein</fullName>
    </recommendedName>
</protein>
<evidence type="ECO:0000256" key="2">
    <source>
        <dbReference type="SAM" id="SignalP"/>
    </source>
</evidence>
<dbReference type="OrthoDB" id="69496at2759"/>
<comment type="caution">
    <text evidence="4">The sequence shown here is derived from an EMBL/GenBank/DDBJ whole genome shotgun (WGS) entry which is preliminary data.</text>
</comment>
<keyword evidence="5" id="KW-1185">Reference proteome</keyword>
<dbReference type="InterPro" id="IPR011001">
    <property type="entry name" value="Saposin-like"/>
</dbReference>
<dbReference type="InterPro" id="IPR008139">
    <property type="entry name" value="SaposinB_dom"/>
</dbReference>
<proteinExistence type="predicted"/>
<dbReference type="EMBL" id="CANHGI010000002">
    <property type="protein sequence ID" value="CAI5442971.1"/>
    <property type="molecule type" value="Genomic_DNA"/>
</dbReference>
<keyword evidence="2" id="KW-0732">Signal</keyword>
<dbReference type="AlphaFoldDB" id="A0A9P1IF34"/>
<evidence type="ECO:0000313" key="5">
    <source>
        <dbReference type="Proteomes" id="UP001152747"/>
    </source>
</evidence>
<evidence type="ECO:0000313" key="4">
    <source>
        <dbReference type="EMBL" id="CAI5442971.1"/>
    </source>
</evidence>
<feature type="signal peptide" evidence="2">
    <location>
        <begin position="1"/>
        <end position="20"/>
    </location>
</feature>
<reference evidence="4" key="1">
    <citation type="submission" date="2022-11" db="EMBL/GenBank/DDBJ databases">
        <authorList>
            <person name="Kikuchi T."/>
        </authorList>
    </citation>
    <scope>NUCLEOTIDE SEQUENCE</scope>
    <source>
        <strain evidence="4">PS1010</strain>
    </source>
</reference>
<evidence type="ECO:0000259" key="3">
    <source>
        <dbReference type="PROSITE" id="PS50015"/>
    </source>
</evidence>
<accession>A0A9P1IF34</accession>
<dbReference type="PROSITE" id="PS50015">
    <property type="entry name" value="SAP_B"/>
    <property type="match status" value="1"/>
</dbReference>
<dbReference type="SUPFAM" id="SSF47862">
    <property type="entry name" value="Saposin"/>
    <property type="match status" value="1"/>
</dbReference>
<dbReference type="Gene3D" id="1.10.225.10">
    <property type="entry name" value="Saposin-like"/>
    <property type="match status" value="1"/>
</dbReference>
<feature type="domain" description="Saposin B-type" evidence="3">
    <location>
        <begin position="26"/>
        <end position="104"/>
    </location>
</feature>
<dbReference type="Pfam" id="PF03489">
    <property type="entry name" value="SapB_2"/>
    <property type="match status" value="1"/>
</dbReference>
<dbReference type="SMART" id="SM00741">
    <property type="entry name" value="SapB"/>
    <property type="match status" value="1"/>
</dbReference>
<sequence length="104" mass="11411">MSAIRFTVLAILALVAVTLSNPAERSALSCKMCELAVNKYVNSADKDVTAIKKDFDAECKTLFHAIPFAPQECEHYVNNKIDPIIKELEGGTAPKDVCTKLHEC</sequence>
<name>A0A9P1IF34_9PELO</name>
<dbReference type="FunFam" id="1.10.225.10:FF:000017">
    <property type="entry name" value="SaPosin-like Protein family"/>
    <property type="match status" value="1"/>
</dbReference>